<dbReference type="Gene3D" id="6.10.140.190">
    <property type="match status" value="1"/>
</dbReference>
<dbReference type="PANTHER" id="PTHR43252:SF6">
    <property type="entry name" value="NEGATIVE TRANSCRIPTION REGULATOR PADR"/>
    <property type="match status" value="1"/>
</dbReference>
<comment type="caution">
    <text evidence="3">The sequence shown here is derived from an EMBL/GenBank/DDBJ whole genome shotgun (WGS) entry which is preliminary data.</text>
</comment>
<evidence type="ECO:0000313" key="3">
    <source>
        <dbReference type="EMBL" id="OKH22437.1"/>
    </source>
</evidence>
<evidence type="ECO:0000259" key="2">
    <source>
        <dbReference type="Pfam" id="PF10400"/>
    </source>
</evidence>
<protein>
    <submittedName>
        <fullName evidence="3">PadR family transcriptional regulator</fullName>
    </submittedName>
</protein>
<proteinExistence type="predicted"/>
<dbReference type="RefSeq" id="WP_073551221.1">
    <property type="nucleotide sequence ID" value="NZ_CAWMVK010000013.1"/>
</dbReference>
<dbReference type="EMBL" id="MRCC01000020">
    <property type="protein sequence ID" value="OKH22437.1"/>
    <property type="molecule type" value="Genomic_DNA"/>
</dbReference>
<dbReference type="Gene3D" id="1.10.10.10">
    <property type="entry name" value="Winged helix-like DNA-binding domain superfamily/Winged helix DNA-binding domain"/>
    <property type="match status" value="1"/>
</dbReference>
<feature type="domain" description="Transcription regulator PadR C-terminal" evidence="2">
    <location>
        <begin position="93"/>
        <end position="174"/>
    </location>
</feature>
<dbReference type="InterPro" id="IPR018309">
    <property type="entry name" value="Tscrpt_reg_PadR_C"/>
</dbReference>
<reference evidence="3 4" key="1">
    <citation type="submission" date="2016-11" db="EMBL/GenBank/DDBJ databases">
        <title>Draft Genome Sequences of Nine Cyanobacterial Strains from Diverse Habitats.</title>
        <authorList>
            <person name="Zhu T."/>
            <person name="Hou S."/>
            <person name="Lu X."/>
            <person name="Hess W.R."/>
        </authorList>
    </citation>
    <scope>NUCLEOTIDE SEQUENCE [LARGE SCALE GENOMIC DNA]</scope>
    <source>
        <strain evidence="3 4">5.2 s.c.1</strain>
    </source>
</reference>
<feature type="domain" description="Transcription regulator PadR N-terminal" evidence="1">
    <location>
        <begin position="7"/>
        <end position="80"/>
    </location>
</feature>
<dbReference type="InterPro" id="IPR036388">
    <property type="entry name" value="WH-like_DNA-bd_sf"/>
</dbReference>
<evidence type="ECO:0000313" key="4">
    <source>
        <dbReference type="Proteomes" id="UP000185984"/>
    </source>
</evidence>
<dbReference type="Pfam" id="PF03551">
    <property type="entry name" value="PadR"/>
    <property type="match status" value="1"/>
</dbReference>
<name>A0A1U7HFS4_9CHRO</name>
<accession>A0A1U7HFS4</accession>
<dbReference type="OrthoDB" id="9783723at2"/>
<dbReference type="InterPro" id="IPR005149">
    <property type="entry name" value="Tscrpt_reg_PadR_N"/>
</dbReference>
<dbReference type="AlphaFoldDB" id="A0A1U7HFS4"/>
<dbReference type="InterPro" id="IPR036390">
    <property type="entry name" value="WH_DNA-bd_sf"/>
</dbReference>
<gene>
    <name evidence="3" type="ORF">NIES1031_19945</name>
</gene>
<keyword evidence="4" id="KW-1185">Reference proteome</keyword>
<evidence type="ECO:0000259" key="1">
    <source>
        <dbReference type="Pfam" id="PF03551"/>
    </source>
</evidence>
<dbReference type="SUPFAM" id="SSF46785">
    <property type="entry name" value="Winged helix' DNA-binding domain"/>
    <property type="match status" value="1"/>
</dbReference>
<dbReference type="Proteomes" id="UP000185984">
    <property type="component" value="Unassembled WGS sequence"/>
</dbReference>
<dbReference type="Pfam" id="PF10400">
    <property type="entry name" value="Vir_act_alpha_C"/>
    <property type="match status" value="1"/>
</dbReference>
<organism evidence="3 4">
    <name type="scientific">Chroogloeocystis siderophila 5.2 s.c.1</name>
    <dbReference type="NCBI Taxonomy" id="247279"/>
    <lineage>
        <taxon>Bacteria</taxon>
        <taxon>Bacillati</taxon>
        <taxon>Cyanobacteriota</taxon>
        <taxon>Cyanophyceae</taxon>
        <taxon>Oscillatoriophycideae</taxon>
        <taxon>Chroococcales</taxon>
        <taxon>Chroococcaceae</taxon>
        <taxon>Chroogloeocystis</taxon>
    </lineage>
</organism>
<dbReference type="PANTHER" id="PTHR43252">
    <property type="entry name" value="TRANSCRIPTIONAL REGULATOR YQJI"/>
    <property type="match status" value="1"/>
</dbReference>
<sequence>MSLAYAILGFLRKEAMTGYELKNQCFDQTIAHLWRADQAQIYKTLDKLVESGWIACKIETQCDRPHRKVYSITEIGKAELWKWLQCHQPLPTIREPLLIQLFFGAELSNEAIVHLLKQELVAHQKKLADCDQITLPPFEDASTNRDQKMQQLVLELVKQKEQTYINWLRTAIDVVSHWQEA</sequence>